<evidence type="ECO:0000256" key="6">
    <source>
        <dbReference type="ARBA" id="ARBA00023136"/>
    </source>
</evidence>
<reference evidence="9 10" key="1">
    <citation type="submission" date="2016-10" db="EMBL/GenBank/DDBJ databases">
        <authorList>
            <person name="de Groot N.N."/>
        </authorList>
    </citation>
    <scope>NUCLEOTIDE SEQUENCE [LARGE SCALE GENOMIC DNA]</scope>
    <source>
        <strain evidence="9 10">DSM 23031</strain>
    </source>
</reference>
<evidence type="ECO:0000313" key="10">
    <source>
        <dbReference type="Proteomes" id="UP000198561"/>
    </source>
</evidence>
<evidence type="ECO:0000313" key="9">
    <source>
        <dbReference type="EMBL" id="SEH35123.1"/>
    </source>
</evidence>
<evidence type="ECO:0000256" key="2">
    <source>
        <dbReference type="ARBA" id="ARBA00007613"/>
    </source>
</evidence>
<keyword evidence="8" id="KW-0732">Signal</keyword>
<dbReference type="EMBL" id="FNWQ01000003">
    <property type="protein sequence ID" value="SEH35123.1"/>
    <property type="molecule type" value="Genomic_DNA"/>
</dbReference>
<keyword evidence="7" id="KW-0998">Cell outer membrane</keyword>
<dbReference type="GO" id="GO:0015562">
    <property type="term" value="F:efflux transmembrane transporter activity"/>
    <property type="evidence" value="ECO:0007669"/>
    <property type="project" value="InterPro"/>
</dbReference>
<dbReference type="Proteomes" id="UP000198561">
    <property type="component" value="Unassembled WGS sequence"/>
</dbReference>
<keyword evidence="5" id="KW-0812">Transmembrane</keyword>
<evidence type="ECO:0000256" key="5">
    <source>
        <dbReference type="ARBA" id="ARBA00022692"/>
    </source>
</evidence>
<dbReference type="GO" id="GO:1990281">
    <property type="term" value="C:efflux pump complex"/>
    <property type="evidence" value="ECO:0007669"/>
    <property type="project" value="TreeGrafter"/>
</dbReference>
<comment type="subcellular location">
    <subcellularLocation>
        <location evidence="1">Cell outer membrane</location>
    </subcellularLocation>
</comment>
<dbReference type="STRING" id="680127.SAMN05421593_2893"/>
<keyword evidence="4" id="KW-1134">Transmembrane beta strand</keyword>
<feature type="signal peptide" evidence="8">
    <location>
        <begin position="1"/>
        <end position="21"/>
    </location>
</feature>
<dbReference type="GO" id="GO:0015288">
    <property type="term" value="F:porin activity"/>
    <property type="evidence" value="ECO:0007669"/>
    <property type="project" value="TreeGrafter"/>
</dbReference>
<evidence type="ECO:0000256" key="7">
    <source>
        <dbReference type="ARBA" id="ARBA00023237"/>
    </source>
</evidence>
<accession>A0A1H6HMD6</accession>
<dbReference type="Gene3D" id="1.20.1600.10">
    <property type="entry name" value="Outer membrane efflux proteins (OEP)"/>
    <property type="match status" value="1"/>
</dbReference>
<dbReference type="InterPro" id="IPR051906">
    <property type="entry name" value="TolC-like"/>
</dbReference>
<evidence type="ECO:0000256" key="1">
    <source>
        <dbReference type="ARBA" id="ARBA00004442"/>
    </source>
</evidence>
<dbReference type="InterPro" id="IPR003423">
    <property type="entry name" value="OMP_efflux"/>
</dbReference>
<protein>
    <submittedName>
        <fullName evidence="9">Outer membrane protein TolC</fullName>
    </submittedName>
</protein>
<proteinExistence type="inferred from homology"/>
<dbReference type="AlphaFoldDB" id="A0A1H6HMD6"/>
<keyword evidence="6" id="KW-0472">Membrane</keyword>
<comment type="similarity">
    <text evidence="2">Belongs to the outer membrane factor (OMF) (TC 1.B.17) family.</text>
</comment>
<dbReference type="PANTHER" id="PTHR30026:SF20">
    <property type="entry name" value="OUTER MEMBRANE PROTEIN TOLC"/>
    <property type="match status" value="1"/>
</dbReference>
<evidence type="ECO:0000256" key="8">
    <source>
        <dbReference type="SAM" id="SignalP"/>
    </source>
</evidence>
<dbReference type="Pfam" id="PF02321">
    <property type="entry name" value="OEP"/>
    <property type="match status" value="1"/>
</dbReference>
<keyword evidence="3" id="KW-0813">Transport</keyword>
<dbReference type="RefSeq" id="WP_089692962.1">
    <property type="nucleotide sequence ID" value="NZ_FNWQ01000003.1"/>
</dbReference>
<dbReference type="SUPFAM" id="SSF56954">
    <property type="entry name" value="Outer membrane efflux proteins (OEP)"/>
    <property type="match status" value="1"/>
</dbReference>
<organism evidence="9 10">
    <name type="scientific">Chryseobacterium culicis</name>
    <dbReference type="NCBI Taxonomy" id="680127"/>
    <lineage>
        <taxon>Bacteria</taxon>
        <taxon>Pseudomonadati</taxon>
        <taxon>Bacteroidota</taxon>
        <taxon>Flavobacteriia</taxon>
        <taxon>Flavobacteriales</taxon>
        <taxon>Weeksellaceae</taxon>
        <taxon>Chryseobacterium group</taxon>
        <taxon>Chryseobacterium</taxon>
    </lineage>
</organism>
<feature type="chain" id="PRO_5011633873" evidence="8">
    <location>
        <begin position="22"/>
        <end position="463"/>
    </location>
</feature>
<dbReference type="PANTHER" id="PTHR30026">
    <property type="entry name" value="OUTER MEMBRANE PROTEIN TOLC"/>
    <property type="match status" value="1"/>
</dbReference>
<dbReference type="OrthoDB" id="654853at2"/>
<sequence>MLSRVFILALLSVFFTNTANAQQVLTLQSALETAVQNYGSIKAKESYRQSSKESIELAKRQYLPNLNMSIQQDYGTVNGQNGPLYGFGGYGVASSGLPLPDQNWNASFGALYLANVNWEFFSFGKARQRVKVAESKNQRDTQDLSDEIFQHKIKVTAAYLNVLAAQKLKLSYARNLGRTDTIRRIVEVKEKNGIVPGVDLSLAKADYANAMITYTKAKDNEQEQENKLAQLLGIPPQEFVLDSTLLKRIPADFPSEKNSSLENHPLLALYKSRIDVSEQEKQFLKTQYYPSFSMVGIIQTRGSGFGNNYAQNQNDFSSSYWDGIHPTRSNYLLGIGVSWNLTQTYRLSKEISAQDYVSQGLKREYDLAEQQLKAQLDLSDNKWKNAVLIYDQVPVQLKSATDAYIQRSVLYKNGLTDLVDLSQAIYALVRAETDRDIAVSNVWNALLLKAAAMGDFSVFESEL</sequence>
<evidence type="ECO:0000256" key="3">
    <source>
        <dbReference type="ARBA" id="ARBA00022448"/>
    </source>
</evidence>
<gene>
    <name evidence="9" type="ORF">SAMN05421593_2893</name>
</gene>
<evidence type="ECO:0000256" key="4">
    <source>
        <dbReference type="ARBA" id="ARBA00022452"/>
    </source>
</evidence>
<dbReference type="GO" id="GO:0009279">
    <property type="term" value="C:cell outer membrane"/>
    <property type="evidence" value="ECO:0007669"/>
    <property type="project" value="UniProtKB-SubCell"/>
</dbReference>
<name>A0A1H6HMD6_CHRCI</name>